<accession>A0A9X2IB50</accession>
<dbReference type="EMBL" id="JAJKBJ010000012">
    <property type="protein sequence ID" value="MCL9684619.1"/>
    <property type="molecule type" value="Genomic_DNA"/>
</dbReference>
<reference evidence="1" key="1">
    <citation type="submission" date="2021-11" db="EMBL/GenBank/DDBJ databases">
        <title>Legionella maioricencis sp. nov., a new species isolated from hot water samples in Mallorca.</title>
        <authorList>
            <person name="Crespi S."/>
            <person name="Drasar V."/>
            <person name="Salva-Serra F."/>
            <person name="Jaen-Luchoro D."/>
            <person name="Pineiro-Iglesias B."/>
            <person name="Aliaga F."/>
            <person name="Fernandez-Juarez V."/>
            <person name="Coll G."/>
            <person name="Moore E.R.B."/>
            <person name="Bennasar-Figueras A."/>
        </authorList>
    </citation>
    <scope>NUCLEOTIDE SEQUENCE</scope>
    <source>
        <strain evidence="1">HCPI-6</strain>
    </source>
</reference>
<proteinExistence type="predicted"/>
<comment type="caution">
    <text evidence="1">The sequence shown here is derived from an EMBL/GenBank/DDBJ whole genome shotgun (WGS) entry which is preliminary data.</text>
</comment>
<dbReference type="Proteomes" id="UP001139721">
    <property type="component" value="Unassembled WGS sequence"/>
</dbReference>
<sequence>MFLFRPHKAQYLNLQKKIEALESELSSYLESLSTKSVSFPYAKLHDLHVEINSIRNNNVKALLLGALNEKIVGRLYHYSPKLFPMYQSIQDQITELTANEQTTFDCF</sequence>
<evidence type="ECO:0000313" key="1">
    <source>
        <dbReference type="EMBL" id="MCL9684619.1"/>
    </source>
</evidence>
<name>A0A9X2IB50_9GAMM</name>
<evidence type="ECO:0000313" key="2">
    <source>
        <dbReference type="Proteomes" id="UP001139721"/>
    </source>
</evidence>
<keyword evidence="2" id="KW-1185">Reference proteome</keyword>
<protein>
    <submittedName>
        <fullName evidence="1">Uncharacterized protein</fullName>
    </submittedName>
</protein>
<organism evidence="1 2">
    <name type="scientific">Legionella maioricensis</name>
    <dbReference type="NCBI Taxonomy" id="2896528"/>
    <lineage>
        <taxon>Bacteria</taxon>
        <taxon>Pseudomonadati</taxon>
        <taxon>Pseudomonadota</taxon>
        <taxon>Gammaproteobacteria</taxon>
        <taxon>Legionellales</taxon>
        <taxon>Legionellaceae</taxon>
        <taxon>Legionella</taxon>
    </lineage>
</organism>
<dbReference type="AlphaFoldDB" id="A0A9X2IB50"/>
<dbReference type="RefSeq" id="WP_250421526.1">
    <property type="nucleotide sequence ID" value="NZ_JAJKBJ010000012.1"/>
</dbReference>
<gene>
    <name evidence="1" type="ORF">LOX96_10980</name>
</gene>